<dbReference type="RefSeq" id="WP_112086933.1">
    <property type="nucleotide sequence ID" value="NZ_QLSV01000014.1"/>
</dbReference>
<keyword evidence="2" id="KW-0378">Hydrolase</keyword>
<dbReference type="EMBL" id="QLSV01000014">
    <property type="protein sequence ID" value="RAR46817.1"/>
    <property type="molecule type" value="Genomic_DNA"/>
</dbReference>
<dbReference type="InterPro" id="IPR000073">
    <property type="entry name" value="AB_hydrolase_1"/>
</dbReference>
<name>A0A328WQY4_9FLAO</name>
<protein>
    <submittedName>
        <fullName evidence="2">Alpha/beta hydrolase family protein</fullName>
    </submittedName>
</protein>
<feature type="domain" description="AB hydrolase-1" evidence="1">
    <location>
        <begin position="80"/>
        <end position="180"/>
    </location>
</feature>
<dbReference type="InterPro" id="IPR029058">
    <property type="entry name" value="AB_hydrolase_fold"/>
</dbReference>
<evidence type="ECO:0000313" key="3">
    <source>
        <dbReference type="Proteomes" id="UP000249518"/>
    </source>
</evidence>
<comment type="caution">
    <text evidence="2">The sequence shown here is derived from an EMBL/GenBank/DDBJ whole genome shotgun (WGS) entry which is preliminary data.</text>
</comment>
<dbReference type="PANTHER" id="PTHR43689">
    <property type="entry name" value="HYDROLASE"/>
    <property type="match status" value="1"/>
</dbReference>
<dbReference type="PANTHER" id="PTHR43689:SF8">
    <property type="entry name" value="ALPHA_BETA-HYDROLASES SUPERFAMILY PROTEIN"/>
    <property type="match status" value="1"/>
</dbReference>
<reference evidence="2 3" key="1">
    <citation type="submission" date="2018-06" db="EMBL/GenBank/DDBJ databases">
        <title>Genomic Encyclopedia of Type Strains, Phase III (KMG-III): the genomes of soil and plant-associated and newly described type strains.</title>
        <authorList>
            <person name="Whitman W."/>
        </authorList>
    </citation>
    <scope>NUCLEOTIDE SEQUENCE [LARGE SCALE GENOMIC DNA]</scope>
    <source>
        <strain evidence="2 3">CGMCC 1.12504</strain>
    </source>
</reference>
<dbReference type="AlphaFoldDB" id="A0A328WQY4"/>
<proteinExistence type="predicted"/>
<dbReference type="Pfam" id="PF00561">
    <property type="entry name" value="Abhydrolase_1"/>
    <property type="match status" value="1"/>
</dbReference>
<dbReference type="OrthoDB" id="9785847at2"/>
<gene>
    <name evidence="2" type="ORF">B0I10_11433</name>
</gene>
<organism evidence="2 3">
    <name type="scientific">Flavobacterium lacus</name>
    <dbReference type="NCBI Taxonomy" id="1353778"/>
    <lineage>
        <taxon>Bacteria</taxon>
        <taxon>Pseudomonadati</taxon>
        <taxon>Bacteroidota</taxon>
        <taxon>Flavobacteriia</taxon>
        <taxon>Flavobacteriales</taxon>
        <taxon>Flavobacteriaceae</taxon>
        <taxon>Flavobacterium</taxon>
    </lineage>
</organism>
<dbReference type="SUPFAM" id="SSF53474">
    <property type="entry name" value="alpha/beta-Hydrolases"/>
    <property type="match status" value="1"/>
</dbReference>
<accession>A0A328WQY4</accession>
<evidence type="ECO:0000313" key="2">
    <source>
        <dbReference type="EMBL" id="RAR46817.1"/>
    </source>
</evidence>
<dbReference type="GO" id="GO:0016787">
    <property type="term" value="F:hydrolase activity"/>
    <property type="evidence" value="ECO:0007669"/>
    <property type="project" value="UniProtKB-KW"/>
</dbReference>
<dbReference type="Proteomes" id="UP000249518">
    <property type="component" value="Unassembled WGS sequence"/>
</dbReference>
<keyword evidence="3" id="KW-1185">Reference proteome</keyword>
<dbReference type="Gene3D" id="3.40.50.1820">
    <property type="entry name" value="alpha/beta hydrolase"/>
    <property type="match status" value="1"/>
</dbReference>
<evidence type="ECO:0000259" key="1">
    <source>
        <dbReference type="Pfam" id="PF00561"/>
    </source>
</evidence>
<sequence length="281" mass="32105">MNRIFNTFLIKTIGCYINVLSYIFPKMATKLAYKFFSEPRAGKLKPEFMPEILEKATIETVSLKNYNFPIYKWDGNETKILLIHGWESNASRWEPMFPYLQKSGCTILAIDGPAHGLSSGDEFNVPYYAEFINTVFQKYEPQILIGHSIGGSACLYFQHHFSSISLEKMILLGAPSDLEILLNNYAQLLGLNTKVVQLLNTYFFERFNIKTDEFLGEKLASSLVIEGIISHDIDDDVVLFLESKKIASGWKKATFIETKGLGHSMHDKTLYEDIEKYLFTS</sequence>